<evidence type="ECO:0000259" key="3">
    <source>
        <dbReference type="Pfam" id="PF00483"/>
    </source>
</evidence>
<dbReference type="CDD" id="cd04651">
    <property type="entry name" value="LbH_G1P_AT_C"/>
    <property type="match status" value="1"/>
</dbReference>
<dbReference type="Gene3D" id="3.90.550.10">
    <property type="entry name" value="Spore Coat Polysaccharide Biosynthesis Protein SpsA, Chain A"/>
    <property type="match status" value="2"/>
</dbReference>
<evidence type="ECO:0000313" key="5">
    <source>
        <dbReference type="EMBL" id="PLT29310.1"/>
    </source>
</evidence>
<dbReference type="GO" id="GO:0005978">
    <property type="term" value="P:glycogen biosynthetic process"/>
    <property type="evidence" value="ECO:0007669"/>
    <property type="project" value="UniProtKB-KW"/>
</dbReference>
<protein>
    <submittedName>
        <fullName evidence="5">Glucose-1-phosphate adenylyltransferase</fullName>
    </submittedName>
</protein>
<dbReference type="GO" id="GO:0008878">
    <property type="term" value="F:glucose-1-phosphate adenylyltransferase activity"/>
    <property type="evidence" value="ECO:0007669"/>
    <property type="project" value="InterPro"/>
</dbReference>
<dbReference type="EMBL" id="PGUY01000043">
    <property type="protein sequence ID" value="PLT29310.1"/>
    <property type="molecule type" value="Genomic_DNA"/>
</dbReference>
<sequence length="341" mass="38837">MNKNILGVIDATTYLDPLKDLTEQRILAALPFGGRYRLIDFVLSSMVNSGISSVAVFPKYHYRSLMDHLESGKNWDLNRKRDGLFFFPAPNLDIPFHHIGSFQCFSYHLDYFRRSTQEYAIVTNCYTVLNVDFCEILEKHIENGCDITEVINEGRSLEIYLLKRELLIDLIVERDKTGYQCLYDLIEDSKHPYQVCTYDYEDYCVMVDSIQTYYQTSLELLNPSKWQELFKGNQPVFTKVKDEPPTKYAKSSNVTNSMIANGCVIEGHVENSIISRSVKIGKGSVVKNCVIMQKSSIGENCVLDSVILDKDVRIEDGVRLTGSQDEPVVIKKGAVQGVLMT</sequence>
<evidence type="ECO:0000256" key="1">
    <source>
        <dbReference type="ARBA" id="ARBA00010443"/>
    </source>
</evidence>
<proteinExistence type="inferred from homology"/>
<dbReference type="InterPro" id="IPR056818">
    <property type="entry name" value="GlmU/GlgC-like_hexapep"/>
</dbReference>
<dbReference type="InterPro" id="IPR005835">
    <property type="entry name" value="NTP_transferase_dom"/>
</dbReference>
<keyword evidence="5" id="KW-0808">Transferase</keyword>
<organism evidence="5 6">
    <name type="scientific">Peribacillus deserti</name>
    <dbReference type="NCBI Taxonomy" id="673318"/>
    <lineage>
        <taxon>Bacteria</taxon>
        <taxon>Bacillati</taxon>
        <taxon>Bacillota</taxon>
        <taxon>Bacilli</taxon>
        <taxon>Bacillales</taxon>
        <taxon>Bacillaceae</taxon>
        <taxon>Peribacillus</taxon>
    </lineage>
</organism>
<dbReference type="AlphaFoldDB" id="A0A2N5M4M5"/>
<evidence type="ECO:0000313" key="6">
    <source>
        <dbReference type="Proteomes" id="UP000234748"/>
    </source>
</evidence>
<evidence type="ECO:0000259" key="4">
    <source>
        <dbReference type="Pfam" id="PF24894"/>
    </source>
</evidence>
<feature type="domain" description="Nucleotidyl transferase" evidence="3">
    <location>
        <begin position="18"/>
        <end position="148"/>
    </location>
</feature>
<dbReference type="InterPro" id="IPR029044">
    <property type="entry name" value="Nucleotide-diphossugar_trans"/>
</dbReference>
<dbReference type="PANTHER" id="PTHR43523">
    <property type="entry name" value="GLUCOSE-1-PHOSPHATE ADENYLYLTRANSFERASE-RELATED"/>
    <property type="match status" value="1"/>
</dbReference>
<accession>A0A2N5M4M5</accession>
<name>A0A2N5M4M5_9BACI</name>
<comment type="similarity">
    <text evidence="1">Belongs to the bacterial/plant glucose-1-phosphate adenylyltransferase family.</text>
</comment>
<reference evidence="5 6" key="1">
    <citation type="submission" date="2017-11" db="EMBL/GenBank/DDBJ databases">
        <title>Comparitive Functional Genomics of Dry Heat Resistant strains isolated from the Viking Spacecraft.</title>
        <authorList>
            <person name="Seuylemezian A."/>
            <person name="Cooper K."/>
            <person name="Vaishampayan P."/>
        </authorList>
    </citation>
    <scope>NUCLEOTIDE SEQUENCE [LARGE SCALE GENOMIC DNA]</scope>
    <source>
        <strain evidence="5 6">V1-29</strain>
    </source>
</reference>
<dbReference type="CDD" id="cd02508">
    <property type="entry name" value="ADP_Glucose_PP"/>
    <property type="match status" value="1"/>
</dbReference>
<dbReference type="Proteomes" id="UP000234748">
    <property type="component" value="Unassembled WGS sequence"/>
</dbReference>
<keyword evidence="5" id="KW-0548">Nucleotidyltransferase</keyword>
<dbReference type="InterPro" id="IPR011831">
    <property type="entry name" value="ADP-Glc_PPase"/>
</dbReference>
<comment type="caution">
    <text evidence="5">The sequence shown here is derived from an EMBL/GenBank/DDBJ whole genome shotgun (WGS) entry which is preliminary data.</text>
</comment>
<dbReference type="OrthoDB" id="9801810at2"/>
<dbReference type="PANTHER" id="PTHR43523:SF6">
    <property type="entry name" value="GLYCOGEN BIOSYNTHESIS PROTEIN GLGD"/>
    <property type="match status" value="1"/>
</dbReference>
<dbReference type="Pfam" id="PF24894">
    <property type="entry name" value="Hexapep_GlmU"/>
    <property type="match status" value="1"/>
</dbReference>
<dbReference type="Gene3D" id="2.160.10.10">
    <property type="entry name" value="Hexapeptide repeat proteins"/>
    <property type="match status" value="1"/>
</dbReference>
<keyword evidence="2" id="KW-0320">Glycogen biosynthesis</keyword>
<gene>
    <name evidence="5" type="ORF">CUU66_14205</name>
</gene>
<feature type="domain" description="Glucose-1-phosphate adenylyltransferase/Bifunctional protein GlmU-like C-terminal hexapeptide" evidence="4">
    <location>
        <begin position="250"/>
        <end position="320"/>
    </location>
</feature>
<dbReference type="Pfam" id="PF00483">
    <property type="entry name" value="NTP_transferase"/>
    <property type="match status" value="1"/>
</dbReference>
<dbReference type="SUPFAM" id="SSF51161">
    <property type="entry name" value="Trimeric LpxA-like enzymes"/>
    <property type="match status" value="1"/>
</dbReference>
<evidence type="ECO:0000256" key="2">
    <source>
        <dbReference type="ARBA" id="ARBA00023056"/>
    </source>
</evidence>
<dbReference type="RefSeq" id="WP_101643296.1">
    <property type="nucleotide sequence ID" value="NZ_PGUY01000043.1"/>
</dbReference>
<keyword evidence="6" id="KW-1185">Reference proteome</keyword>
<dbReference type="InterPro" id="IPR011004">
    <property type="entry name" value="Trimer_LpxA-like_sf"/>
</dbReference>
<dbReference type="SUPFAM" id="SSF53448">
    <property type="entry name" value="Nucleotide-diphospho-sugar transferases"/>
    <property type="match status" value="1"/>
</dbReference>